<dbReference type="VEuPathDB" id="FungiDB:FGRAMPH1_01G18133"/>
<accession>A0A098E1D0</accession>
<reference evidence="2 3" key="2">
    <citation type="journal article" date="2010" name="Nature">
        <title>Comparative genomics reveals mobile pathogenicity chromosomes in Fusarium.</title>
        <authorList>
            <person name="Ma L.J."/>
            <person name="van der Does H.C."/>
            <person name="Borkovich K.A."/>
            <person name="Coleman J.J."/>
            <person name="Daboussi M.J."/>
            <person name="Di Pietro A."/>
            <person name="Dufresne M."/>
            <person name="Freitag M."/>
            <person name="Grabherr M."/>
            <person name="Henrissat B."/>
            <person name="Houterman P.M."/>
            <person name="Kang S."/>
            <person name="Shim W.B."/>
            <person name="Woloshuk C."/>
            <person name="Xie X."/>
            <person name="Xu J.R."/>
            <person name="Antoniw J."/>
            <person name="Baker S.E."/>
            <person name="Bluhm B.H."/>
            <person name="Breakspear A."/>
            <person name="Brown D.W."/>
            <person name="Butchko R.A."/>
            <person name="Chapman S."/>
            <person name="Coulson R."/>
            <person name="Coutinho P.M."/>
            <person name="Danchin E.G."/>
            <person name="Diener A."/>
            <person name="Gale L.R."/>
            <person name="Gardiner D.M."/>
            <person name="Goff S."/>
            <person name="Hammond-Kosack K.E."/>
            <person name="Hilburn K."/>
            <person name="Hua-Van A."/>
            <person name="Jonkers W."/>
            <person name="Kazan K."/>
            <person name="Kodira C.D."/>
            <person name="Koehrsen M."/>
            <person name="Kumar L."/>
            <person name="Lee Y.H."/>
            <person name="Li L."/>
            <person name="Manners J.M."/>
            <person name="Miranda-Saavedra D."/>
            <person name="Mukherjee M."/>
            <person name="Park G."/>
            <person name="Park J."/>
            <person name="Park S.Y."/>
            <person name="Proctor R.H."/>
            <person name="Regev A."/>
            <person name="Ruiz-Roldan M.C."/>
            <person name="Sain D."/>
            <person name="Sakthikumar S."/>
            <person name="Sykes S."/>
            <person name="Schwartz D.C."/>
            <person name="Turgeon B.G."/>
            <person name="Wapinski I."/>
            <person name="Yoder O."/>
            <person name="Young S."/>
            <person name="Zeng Q."/>
            <person name="Zhou S."/>
            <person name="Galagan J."/>
            <person name="Cuomo C.A."/>
            <person name="Kistler H.C."/>
            <person name="Rep M."/>
        </authorList>
    </citation>
    <scope>GENOME REANNOTATION</scope>
    <source>
        <strain evidence="3">ATCC MYA-4620 / CBS 123657 / FGSC 9075 / NRRL 31084 / PH-1</strain>
        <strain evidence="2">PH-1 / ATCC MYA-4620 / FGSC 9075 / NRRL 31084</strain>
    </source>
</reference>
<sequence>MCWCWCCCRGADASAGRCDLPGAGCAGCQLPAAAEQVVPTSHLTGYGQARSDGGPWGLWGTDRIARSANPGQPMTRQDKQLVMVQHCPQFPTGQARQTQLNPARLPPNGHLYPTLTPRAKGGKPHGLDSGVKGRCQLRIQAFAWRAKSSIWALCGDS</sequence>
<evidence type="ECO:0000313" key="3">
    <source>
        <dbReference type="Proteomes" id="UP000070720"/>
    </source>
</evidence>
<proteinExistence type="predicted"/>
<dbReference type="InParanoid" id="A0A098E1D0"/>
<dbReference type="EnsemblFungi" id="CEF87926">
    <property type="protein sequence ID" value="CEF87926"/>
    <property type="gene ID" value="FGRRES_20266"/>
</dbReference>
<reference evidence="2" key="4">
    <citation type="submission" date="2017-01" db="UniProtKB">
        <authorList>
            <consortium name="EnsemblFungi"/>
        </authorList>
    </citation>
    <scope>IDENTIFICATION</scope>
    <source>
        <strain evidence="2">PH-1 / ATCC MYA-4620 / FGSC 9075 / NRRL 31084</strain>
    </source>
</reference>
<keyword evidence="3" id="KW-1185">Reference proteome</keyword>
<gene>
    <name evidence="1" type="ORF">FGRAMPH1_01T18133</name>
</gene>
<name>A0A098E1D0_GIBZE</name>
<reference evidence="1 3" key="3">
    <citation type="journal article" date="2015" name="BMC Genomics">
        <title>The completed genome sequence of the pathogenic ascomycete fungus Fusarium graminearum.</title>
        <authorList>
            <person name="King R."/>
            <person name="Urban M."/>
            <person name="Hammond-Kosack M.C."/>
            <person name="Hassani-Pak K."/>
            <person name="Hammond-Kosack K.E."/>
        </authorList>
    </citation>
    <scope>NUCLEOTIDE SEQUENCE [LARGE SCALE GENOMIC DNA]</scope>
    <source>
        <strain evidence="3">ATCC MYA-4620 / CBS 123657 / FGSC 9075 / NRRL 31084 / PH-1</strain>
        <strain evidence="1">PH-1</strain>
    </source>
</reference>
<protein>
    <submittedName>
        <fullName evidence="1">Chromosome 3, complete genome</fullName>
    </submittedName>
</protein>
<reference evidence="2 3" key="1">
    <citation type="journal article" date="2007" name="Science">
        <title>The Fusarium graminearum genome reveals a link between localized polymorphism and pathogen specialization.</title>
        <authorList>
            <person name="Cuomo C.A."/>
            <person name="Gueldener U."/>
            <person name="Xu J.-R."/>
            <person name="Trail F."/>
            <person name="Turgeon B.G."/>
            <person name="Di Pietro A."/>
            <person name="Walton J.D."/>
            <person name="Ma L.-J."/>
            <person name="Baker S.E."/>
            <person name="Rep M."/>
            <person name="Adam G."/>
            <person name="Antoniw J."/>
            <person name="Baldwin T."/>
            <person name="Calvo S.E."/>
            <person name="Chang Y.-L."/>
            <person name="DeCaprio D."/>
            <person name="Gale L.R."/>
            <person name="Gnerre S."/>
            <person name="Goswami R.S."/>
            <person name="Hammond-Kosack K."/>
            <person name="Harris L.J."/>
            <person name="Hilburn K."/>
            <person name="Kennell J.C."/>
            <person name="Kroken S."/>
            <person name="Magnuson J.K."/>
            <person name="Mannhaupt G."/>
            <person name="Mauceli E.W."/>
            <person name="Mewes H.-W."/>
            <person name="Mitterbauer R."/>
            <person name="Muehlbauer G."/>
            <person name="Muensterkoetter M."/>
            <person name="Nelson D."/>
            <person name="O'Donnell K."/>
            <person name="Ouellet T."/>
            <person name="Qi W."/>
            <person name="Quesneville H."/>
            <person name="Roncero M.I.G."/>
            <person name="Seong K.-Y."/>
            <person name="Tetko I.V."/>
            <person name="Urban M."/>
            <person name="Waalwijk C."/>
            <person name="Ward T.J."/>
            <person name="Yao J."/>
            <person name="Birren B.W."/>
            <person name="Kistler H.C."/>
        </authorList>
    </citation>
    <scope>NUCLEOTIDE SEQUENCE [LARGE SCALE GENOMIC DNA]</scope>
    <source>
        <strain evidence="3">ATCC MYA-4620 / CBS 123657 / FGSC 9075 / NRRL 31084 / PH-1</strain>
        <strain evidence="2">PH-1 / ATCC MYA-4620 / FGSC 9075 / NRRL 31084</strain>
    </source>
</reference>
<evidence type="ECO:0000313" key="1">
    <source>
        <dbReference type="EMBL" id="CEF87926.1"/>
    </source>
</evidence>
<dbReference type="EMBL" id="HG970334">
    <property type="protein sequence ID" value="CEF87926.1"/>
    <property type="molecule type" value="Genomic_DNA"/>
</dbReference>
<dbReference type="AlphaFoldDB" id="A0A098E1D0"/>
<evidence type="ECO:0000313" key="2">
    <source>
        <dbReference type="EnsemblFungi" id="CEF87926"/>
    </source>
</evidence>
<accession>A0A0E0SNB3</accession>
<organism evidence="1 3">
    <name type="scientific">Gibberella zeae (strain ATCC MYA-4620 / CBS 123657 / FGSC 9075 / NRRL 31084 / PH-1)</name>
    <name type="common">Wheat head blight fungus</name>
    <name type="synonym">Fusarium graminearum</name>
    <dbReference type="NCBI Taxonomy" id="229533"/>
    <lineage>
        <taxon>Eukaryota</taxon>
        <taxon>Fungi</taxon>
        <taxon>Dikarya</taxon>
        <taxon>Ascomycota</taxon>
        <taxon>Pezizomycotina</taxon>
        <taxon>Sordariomycetes</taxon>
        <taxon>Hypocreomycetidae</taxon>
        <taxon>Hypocreales</taxon>
        <taxon>Nectriaceae</taxon>
        <taxon>Fusarium</taxon>
    </lineage>
</organism>
<dbReference type="Proteomes" id="UP000070720">
    <property type="component" value="Chromosome 3"/>
</dbReference>